<dbReference type="PANTHER" id="PTHR46401:SF2">
    <property type="entry name" value="GLYCOSYLTRANSFERASE WBBK-RELATED"/>
    <property type="match status" value="1"/>
</dbReference>
<dbReference type="InterPro" id="IPR001296">
    <property type="entry name" value="Glyco_trans_1"/>
</dbReference>
<dbReference type="Pfam" id="PF13439">
    <property type="entry name" value="Glyco_transf_4"/>
    <property type="match status" value="1"/>
</dbReference>
<feature type="domain" description="Glycosyl transferase family 1" evidence="2">
    <location>
        <begin position="216"/>
        <end position="361"/>
    </location>
</feature>
<comment type="caution">
    <text evidence="4">The sequence shown here is derived from an EMBL/GenBank/DDBJ whole genome shotgun (WGS) entry which is preliminary data.</text>
</comment>
<protein>
    <recommendedName>
        <fullName evidence="6">Glycosyltransferase family 1 protein</fullName>
    </recommendedName>
</protein>
<evidence type="ECO:0000259" key="2">
    <source>
        <dbReference type="Pfam" id="PF00534"/>
    </source>
</evidence>
<evidence type="ECO:0000256" key="1">
    <source>
        <dbReference type="ARBA" id="ARBA00022679"/>
    </source>
</evidence>
<dbReference type="GO" id="GO:0009103">
    <property type="term" value="P:lipopolysaccharide biosynthetic process"/>
    <property type="evidence" value="ECO:0007669"/>
    <property type="project" value="TreeGrafter"/>
</dbReference>
<dbReference type="GO" id="GO:0016757">
    <property type="term" value="F:glycosyltransferase activity"/>
    <property type="evidence" value="ECO:0007669"/>
    <property type="project" value="InterPro"/>
</dbReference>
<reference evidence="5" key="1">
    <citation type="submission" date="2017-09" db="EMBL/GenBank/DDBJ databases">
        <title>Depth-based differentiation of microbial function through sediment-hosted aquifers and enrichment of novel symbionts in the deep terrestrial subsurface.</title>
        <authorList>
            <person name="Probst A.J."/>
            <person name="Ladd B."/>
            <person name="Jarett J.K."/>
            <person name="Geller-Mcgrath D.E."/>
            <person name="Sieber C.M.K."/>
            <person name="Emerson J.B."/>
            <person name="Anantharaman K."/>
            <person name="Thomas B.C."/>
            <person name="Malmstrom R."/>
            <person name="Stieglmeier M."/>
            <person name="Klingl A."/>
            <person name="Woyke T."/>
            <person name="Ryan C.M."/>
            <person name="Banfield J.F."/>
        </authorList>
    </citation>
    <scope>NUCLEOTIDE SEQUENCE [LARGE SCALE GENOMIC DNA]</scope>
</reference>
<dbReference type="PANTHER" id="PTHR46401">
    <property type="entry name" value="GLYCOSYLTRANSFERASE WBBK-RELATED"/>
    <property type="match status" value="1"/>
</dbReference>
<feature type="domain" description="Glycosyltransferase subfamily 4-like N-terminal" evidence="3">
    <location>
        <begin position="32"/>
        <end position="194"/>
    </location>
</feature>
<evidence type="ECO:0000259" key="3">
    <source>
        <dbReference type="Pfam" id="PF13439"/>
    </source>
</evidence>
<name>A0A2M7ANH4_UNCKA</name>
<dbReference type="FunFam" id="3.40.50.2000:FF:000119">
    <property type="entry name" value="Glycosyl transferase group 1"/>
    <property type="match status" value="1"/>
</dbReference>
<gene>
    <name evidence="4" type="ORF">COS81_02100</name>
</gene>
<dbReference type="InterPro" id="IPR028098">
    <property type="entry name" value="Glyco_trans_4-like_N"/>
</dbReference>
<accession>A0A2M7ANH4</accession>
<dbReference type="Pfam" id="PF00534">
    <property type="entry name" value="Glycos_transf_1"/>
    <property type="match status" value="1"/>
</dbReference>
<sequence length="398" mass="45161">MVKSDILFLKNYKRGFSVKVGIDGRYLKRQVGLGKFTYHLIHALAKIDSRNEYIIYLDLPQAAEKLPQVKNFHWKVLTPSNYFIWEQICLPLQAAKDGLDLLHSPANTAPLCLSKKIKLIITVHDVMFLLPFSVLPKSPSVYQNIGRFYRKIIVTAAARKAGIVATDSHYSAKDIIRYLKINKNKIKVVYLGSDQMAEQLQSRPSDNETLEKYKIHKPYLLALGGTDPRKNTEKVIQSFQKLNREERQKYQLVIVGIDRHRNSNFSELVKDFQLEDRIVFTGFVGESELATLYRQAYLFIYSSLYEGFGLPVLEAMSTGKPVVASKTTSIPEVGGRAVLYVNPESADEIACGIQKILNDSPDAYQNRVDLGLQQAAQFSWEKTALAYRSLYEAIGARI</sequence>
<evidence type="ECO:0000313" key="5">
    <source>
        <dbReference type="Proteomes" id="UP000229916"/>
    </source>
</evidence>
<organism evidence="4 5">
    <name type="scientific">candidate division WWE3 bacterium CG06_land_8_20_14_3_00_42_16</name>
    <dbReference type="NCBI Taxonomy" id="1975083"/>
    <lineage>
        <taxon>Bacteria</taxon>
        <taxon>Katanobacteria</taxon>
    </lineage>
</organism>
<dbReference type="EMBL" id="PEWD01000042">
    <property type="protein sequence ID" value="PIU68939.1"/>
    <property type="molecule type" value="Genomic_DNA"/>
</dbReference>
<dbReference type="AlphaFoldDB" id="A0A2M7ANH4"/>
<proteinExistence type="predicted"/>
<dbReference type="Gene3D" id="3.40.50.2000">
    <property type="entry name" value="Glycogen Phosphorylase B"/>
    <property type="match status" value="2"/>
</dbReference>
<evidence type="ECO:0000313" key="4">
    <source>
        <dbReference type="EMBL" id="PIU68939.1"/>
    </source>
</evidence>
<dbReference type="Proteomes" id="UP000229916">
    <property type="component" value="Unassembled WGS sequence"/>
</dbReference>
<evidence type="ECO:0008006" key="6">
    <source>
        <dbReference type="Google" id="ProtNLM"/>
    </source>
</evidence>
<dbReference type="SUPFAM" id="SSF53756">
    <property type="entry name" value="UDP-Glycosyltransferase/glycogen phosphorylase"/>
    <property type="match status" value="1"/>
</dbReference>
<keyword evidence="1" id="KW-0808">Transferase</keyword>
<dbReference type="CDD" id="cd03809">
    <property type="entry name" value="GT4_MtfB-like"/>
    <property type="match status" value="1"/>
</dbReference>